<evidence type="ECO:0000313" key="2">
    <source>
        <dbReference type="Proteomes" id="UP000001219"/>
    </source>
</evidence>
<dbReference type="EMBL" id="CP001802">
    <property type="protein sequence ID" value="ACY23688.1"/>
    <property type="molecule type" value="Genomic_DNA"/>
</dbReference>
<dbReference type="Proteomes" id="UP000001219">
    <property type="component" value="Chromosome"/>
</dbReference>
<evidence type="ECO:0000313" key="1">
    <source>
        <dbReference type="EMBL" id="ACY23688.1"/>
    </source>
</evidence>
<name>D0L799_GORB4</name>
<dbReference type="STRING" id="526226.Gbro_4555"/>
<keyword evidence="2" id="KW-1185">Reference proteome</keyword>
<protein>
    <submittedName>
        <fullName evidence="1">Uncharacterized protein</fullName>
    </submittedName>
</protein>
<dbReference type="KEGG" id="gbr:Gbro_4555"/>
<sequence length="73" mass="7516">MGQAAADPNIQVPGVDDGVPNCAVLQPRAFAGYIGTNDPRPARKMDENFATVPRDWCNTSVASAGRGSASPTG</sequence>
<organism evidence="1 2">
    <name type="scientific">Gordonia bronchialis (strain ATCC 25592 / DSM 43247 / BCRC 13721 / JCM 3198 / KCTC 3076 / NBRC 16047 / NCTC 10667)</name>
    <name type="common">Rhodococcus bronchialis</name>
    <dbReference type="NCBI Taxonomy" id="526226"/>
    <lineage>
        <taxon>Bacteria</taxon>
        <taxon>Bacillati</taxon>
        <taxon>Actinomycetota</taxon>
        <taxon>Actinomycetes</taxon>
        <taxon>Mycobacteriales</taxon>
        <taxon>Gordoniaceae</taxon>
        <taxon>Gordonia</taxon>
    </lineage>
</organism>
<accession>D0L799</accession>
<dbReference type="AlphaFoldDB" id="D0L799"/>
<gene>
    <name evidence="1" type="ordered locus">Gbro_4555</name>
</gene>
<reference evidence="1 2" key="2">
    <citation type="journal article" date="2010" name="Stand. Genomic Sci.">
        <title>Complete genome sequence of Gordonia bronchialis type strain (3410).</title>
        <authorList>
            <person name="Ivanova N."/>
            <person name="Sikorski J."/>
            <person name="Jando M."/>
            <person name="Lapidus A."/>
            <person name="Nolan M."/>
            <person name="Lucas S."/>
            <person name="Del Rio T.G."/>
            <person name="Tice H."/>
            <person name="Copeland A."/>
            <person name="Cheng J.F."/>
            <person name="Chen F."/>
            <person name="Bruce D."/>
            <person name="Goodwin L."/>
            <person name="Pitluck S."/>
            <person name="Mavromatis K."/>
            <person name="Ovchinnikova G."/>
            <person name="Pati A."/>
            <person name="Chen A."/>
            <person name="Palaniappan K."/>
            <person name="Land M."/>
            <person name="Hauser L."/>
            <person name="Chang Y.J."/>
            <person name="Jeffries C.D."/>
            <person name="Chain P."/>
            <person name="Saunders E."/>
            <person name="Han C."/>
            <person name="Detter J.C."/>
            <person name="Brettin T."/>
            <person name="Rohde M."/>
            <person name="Goker M."/>
            <person name="Bristow J."/>
            <person name="Eisen J.A."/>
            <person name="Markowitz V."/>
            <person name="Hugenholtz P."/>
            <person name="Klenk H.P."/>
            <person name="Kyrpides N.C."/>
        </authorList>
    </citation>
    <scope>NUCLEOTIDE SEQUENCE [LARGE SCALE GENOMIC DNA]</scope>
    <source>
        <strain evidence="2">ATCC 25592 / DSM 43247 / BCRC 13721 / JCM 3198 / KCTC 3076 / NBRC 16047 / NCTC 10667</strain>
    </source>
</reference>
<reference evidence="2" key="1">
    <citation type="submission" date="2009-10" db="EMBL/GenBank/DDBJ databases">
        <title>The complete chromosome of Gordonia bronchialis DSM 43247.</title>
        <authorList>
            <consortium name="US DOE Joint Genome Institute (JGI-PGF)"/>
            <person name="Lucas S."/>
            <person name="Copeland A."/>
            <person name="Lapidus A."/>
            <person name="Glavina del Rio T."/>
            <person name="Dalin E."/>
            <person name="Tice H."/>
            <person name="Bruce D."/>
            <person name="Goodwin L."/>
            <person name="Pitluck S."/>
            <person name="Kyrpides N."/>
            <person name="Mavromatis K."/>
            <person name="Ivanova N."/>
            <person name="Ovchinnikova G."/>
            <person name="Saunders E."/>
            <person name="Brettin T."/>
            <person name="Detter J.C."/>
            <person name="Han C."/>
            <person name="Larimer F."/>
            <person name="Land M."/>
            <person name="Hauser L."/>
            <person name="Markowitz V."/>
            <person name="Cheng J.-F."/>
            <person name="Hugenholtz P."/>
            <person name="Woyke T."/>
            <person name="Wu D."/>
            <person name="Jando M."/>
            <person name="Schneider S."/>
            <person name="Goeker M."/>
            <person name="Klenk H.-P."/>
            <person name="Eisen J.A."/>
        </authorList>
    </citation>
    <scope>NUCLEOTIDE SEQUENCE [LARGE SCALE GENOMIC DNA]</scope>
    <source>
        <strain evidence="2">ATCC 25592 / DSM 43247 / BCRC 13721 / JCM 3198 / KCTC 3076 / NBRC 16047 / NCTC 10667</strain>
    </source>
</reference>
<dbReference type="HOGENOM" id="CLU_2699511_0_0_11"/>
<proteinExistence type="predicted"/>